<dbReference type="InterPro" id="IPR005502">
    <property type="entry name" value="Ribosyl_crysJ1"/>
</dbReference>
<reference evidence="3" key="1">
    <citation type="submission" date="2012-06" db="EMBL/GenBank/DDBJ databases">
        <title>Short 5' UTR of Entamoeba genes.</title>
        <authorList>
            <person name="Hiranuka K."/>
            <person name="Kumagai M."/>
            <person name="Wakaguri H."/>
            <person name="Suzuki Y."/>
            <person name="Sugano S."/>
            <person name="Watanabe J."/>
            <person name="Makioka A."/>
        </authorList>
    </citation>
    <scope>NUCLEOTIDE SEQUENCE</scope>
    <source>
        <strain evidence="3">IP1</strain>
    </source>
</reference>
<dbReference type="Gene3D" id="1.10.4080.10">
    <property type="entry name" value="ADP-ribosylation/Crystallin J1"/>
    <property type="match status" value="1"/>
</dbReference>
<dbReference type="SUPFAM" id="SSF101478">
    <property type="entry name" value="ADP-ribosylglycohydrolase"/>
    <property type="match status" value="1"/>
</dbReference>
<evidence type="ECO:0000256" key="2">
    <source>
        <dbReference type="SAM" id="MobiDB-lite"/>
    </source>
</evidence>
<dbReference type="Pfam" id="PF03747">
    <property type="entry name" value="ADP_ribosyl_GH"/>
    <property type="match status" value="1"/>
</dbReference>
<feature type="compositionally biased region" description="Polar residues" evidence="2">
    <location>
        <begin position="1"/>
        <end position="15"/>
    </location>
</feature>
<accession>S0AY40</accession>
<dbReference type="VEuPathDB" id="AmoebaDB:EIN_019280"/>
<keyword evidence="1" id="KW-0479">Metal-binding</keyword>
<proteinExistence type="evidence at transcript level"/>
<dbReference type="InterPro" id="IPR036705">
    <property type="entry name" value="Ribosyl_crysJ1_sf"/>
</dbReference>
<dbReference type="GO" id="GO:0046872">
    <property type="term" value="F:metal ion binding"/>
    <property type="evidence" value="ECO:0007669"/>
    <property type="project" value="UniProtKB-KW"/>
</dbReference>
<dbReference type="EMBL" id="AK421880">
    <property type="protein sequence ID" value="BAN40395.1"/>
    <property type="molecule type" value="mRNA"/>
</dbReference>
<keyword evidence="1" id="KW-0460">Magnesium</keyword>
<dbReference type="AlphaFoldDB" id="S0AY40"/>
<dbReference type="PANTHER" id="PTHR16222:SF28">
    <property type="entry name" value="ADP-RIBOSYLGLYCOHYDROLASE"/>
    <property type="match status" value="1"/>
</dbReference>
<feature type="binding site" evidence="1">
    <location>
        <position position="162"/>
    </location>
    <ligand>
        <name>Mg(2+)</name>
        <dbReference type="ChEBI" id="CHEBI:18420"/>
        <label>1</label>
    </ligand>
</feature>
<evidence type="ECO:0008006" key="4">
    <source>
        <dbReference type="Google" id="ProtNLM"/>
    </source>
</evidence>
<dbReference type="InterPro" id="IPR050792">
    <property type="entry name" value="ADP-ribosylglycohydrolase"/>
</dbReference>
<evidence type="ECO:0000256" key="1">
    <source>
        <dbReference type="PIRSR" id="PIRSR605502-1"/>
    </source>
</evidence>
<organism evidence="3">
    <name type="scientific">Entamoeba invadens</name>
    <dbReference type="NCBI Taxonomy" id="33085"/>
    <lineage>
        <taxon>Eukaryota</taxon>
        <taxon>Amoebozoa</taxon>
        <taxon>Evosea</taxon>
        <taxon>Archamoebae</taxon>
        <taxon>Mastigamoebida</taxon>
        <taxon>Entamoebidae</taxon>
        <taxon>Entamoeba</taxon>
    </lineage>
</organism>
<comment type="cofactor">
    <cofactor evidence="1">
        <name>Mg(2+)</name>
        <dbReference type="ChEBI" id="CHEBI:18420"/>
    </cofactor>
    <text evidence="1">Binds 2 magnesium ions per subunit.</text>
</comment>
<feature type="binding site" evidence="1">
    <location>
        <position position="164"/>
    </location>
    <ligand>
        <name>Mg(2+)</name>
        <dbReference type="ChEBI" id="CHEBI:18420"/>
        <label>1</label>
    </ligand>
</feature>
<evidence type="ECO:0000313" key="3">
    <source>
        <dbReference type="EMBL" id="BAN40395.1"/>
    </source>
</evidence>
<feature type="binding site" evidence="1">
    <location>
        <position position="391"/>
    </location>
    <ligand>
        <name>Mg(2+)</name>
        <dbReference type="ChEBI" id="CHEBI:18420"/>
        <label>1</label>
    </ligand>
</feature>
<dbReference type="OMA" id="HYDSRCI"/>
<sequence length="436" mass="49241">MGNTTSYFEPSTESAPTGAAPKSRSFHNEEEQFRYYIKEIESIITAECPHKLCYTTPENALQIVAKEGPTRCPDSPFYLPVEPINFKAVALPEKYNKPELVSKIRGLIIGQAVGDAVGLATEFLNKKQAFWKYNNTIDYANYLRDSHRSVWMDDNWVCSDWTDDTDNMLLLLDGVIFNNGDVIVEDYALRLRHWIEFGFSEFGDLGAMGVGKYFGKVVRTPGWVKDPVQVSKKMWEESNKSQASNGCIMKIGILGAVHFWEEERVKENSAVICRTTHYDERCVASCLVICTIIAESLKAEKSPDDILEYALLKGKEVLTLESNIEQFDTYTHANKLEELDLCNCIGFVYKTLGCAIWALRKYSACVKEGVEIGTIFEQIITEITMEAGDADTNSAVAGTVIGSFLGDQNIPEKWKKLRHIDALEHRIQSFLHIYNL</sequence>
<feature type="binding site" evidence="1">
    <location>
        <position position="392"/>
    </location>
    <ligand>
        <name>Mg(2+)</name>
        <dbReference type="ChEBI" id="CHEBI:18420"/>
        <label>1</label>
    </ligand>
</feature>
<name>S0AY40_ENTIV</name>
<protein>
    <recommendedName>
        <fullName evidence="4">ADP-ribosylglycohydrolase</fullName>
    </recommendedName>
</protein>
<dbReference type="PANTHER" id="PTHR16222">
    <property type="entry name" value="ADP-RIBOSYLGLYCOHYDROLASE"/>
    <property type="match status" value="1"/>
</dbReference>
<feature type="region of interest" description="Disordered" evidence="2">
    <location>
        <begin position="1"/>
        <end position="26"/>
    </location>
</feature>
<feature type="binding site" evidence="1">
    <location>
        <position position="389"/>
    </location>
    <ligand>
        <name>Mg(2+)</name>
        <dbReference type="ChEBI" id="CHEBI:18420"/>
        <label>1</label>
    </ligand>
</feature>
<feature type="binding site" evidence="1">
    <location>
        <position position="163"/>
    </location>
    <ligand>
        <name>Mg(2+)</name>
        <dbReference type="ChEBI" id="CHEBI:18420"/>
        <label>1</label>
    </ligand>
</feature>